<dbReference type="EMBL" id="JANPWB010000001">
    <property type="protein sequence ID" value="KAJ1216860.1"/>
    <property type="molecule type" value="Genomic_DNA"/>
</dbReference>
<evidence type="ECO:0000313" key="2">
    <source>
        <dbReference type="Proteomes" id="UP001066276"/>
    </source>
</evidence>
<dbReference type="Proteomes" id="UP001066276">
    <property type="component" value="Chromosome 1_1"/>
</dbReference>
<comment type="caution">
    <text evidence="1">The sequence shown here is derived from an EMBL/GenBank/DDBJ whole genome shotgun (WGS) entry which is preliminary data.</text>
</comment>
<evidence type="ECO:0000313" key="1">
    <source>
        <dbReference type="EMBL" id="KAJ1216860.1"/>
    </source>
</evidence>
<reference evidence="1" key="1">
    <citation type="journal article" date="2022" name="bioRxiv">
        <title>Sequencing and chromosome-scale assembly of the giantPleurodeles waltlgenome.</title>
        <authorList>
            <person name="Brown T."/>
            <person name="Elewa A."/>
            <person name="Iarovenko S."/>
            <person name="Subramanian E."/>
            <person name="Araus A.J."/>
            <person name="Petzold A."/>
            <person name="Susuki M."/>
            <person name="Suzuki K.-i.T."/>
            <person name="Hayashi T."/>
            <person name="Toyoda A."/>
            <person name="Oliveira C."/>
            <person name="Osipova E."/>
            <person name="Leigh N.D."/>
            <person name="Simon A."/>
            <person name="Yun M.H."/>
        </authorList>
    </citation>
    <scope>NUCLEOTIDE SEQUENCE</scope>
    <source>
        <strain evidence="1">20211129_DDA</strain>
        <tissue evidence="1">Liver</tissue>
    </source>
</reference>
<accession>A0AAV7WSD6</accession>
<organism evidence="1 2">
    <name type="scientific">Pleurodeles waltl</name>
    <name type="common">Iberian ribbed newt</name>
    <dbReference type="NCBI Taxonomy" id="8319"/>
    <lineage>
        <taxon>Eukaryota</taxon>
        <taxon>Metazoa</taxon>
        <taxon>Chordata</taxon>
        <taxon>Craniata</taxon>
        <taxon>Vertebrata</taxon>
        <taxon>Euteleostomi</taxon>
        <taxon>Amphibia</taxon>
        <taxon>Batrachia</taxon>
        <taxon>Caudata</taxon>
        <taxon>Salamandroidea</taxon>
        <taxon>Salamandridae</taxon>
        <taxon>Pleurodelinae</taxon>
        <taxon>Pleurodeles</taxon>
    </lineage>
</organism>
<protein>
    <submittedName>
        <fullName evidence="1">Uncharacterized protein</fullName>
    </submittedName>
</protein>
<dbReference type="AlphaFoldDB" id="A0AAV7WSD6"/>
<gene>
    <name evidence="1" type="ORF">NDU88_004459</name>
</gene>
<proteinExistence type="predicted"/>
<name>A0AAV7WSD6_PLEWA</name>
<keyword evidence="2" id="KW-1185">Reference proteome</keyword>
<sequence>MDNYASPKLTVTKASQGAEALEFEEPTLCTIIAAITELKCIFDPKIDAVTAENNLLRAGFKRISKTVTEAESHINMLQFKSKKMKEQVQHLVQQRALMVARLEDQEERAHRNNLKVVGVPVGAEGPSVDLFMEYLILNFLWP</sequence>